<evidence type="ECO:0000259" key="11">
    <source>
        <dbReference type="Pfam" id="PF01979"/>
    </source>
</evidence>
<dbReference type="InterPro" id="IPR002195">
    <property type="entry name" value="Dihydroorotase_CS"/>
</dbReference>
<dbReference type="PROSITE" id="PS00482">
    <property type="entry name" value="DIHYDROOROTASE_1"/>
    <property type="match status" value="1"/>
</dbReference>
<organism evidence="12 13">
    <name type="scientific">Cyphellophora europaea (strain CBS 101466)</name>
    <name type="common">Phialophora europaea</name>
    <dbReference type="NCBI Taxonomy" id="1220924"/>
    <lineage>
        <taxon>Eukaryota</taxon>
        <taxon>Fungi</taxon>
        <taxon>Dikarya</taxon>
        <taxon>Ascomycota</taxon>
        <taxon>Pezizomycotina</taxon>
        <taxon>Eurotiomycetes</taxon>
        <taxon>Chaetothyriomycetidae</taxon>
        <taxon>Chaetothyriales</taxon>
        <taxon>Cyphellophoraceae</taxon>
        <taxon>Cyphellophora</taxon>
    </lineage>
</organism>
<dbReference type="GO" id="GO:0008270">
    <property type="term" value="F:zinc ion binding"/>
    <property type="evidence" value="ECO:0007669"/>
    <property type="project" value="InterPro"/>
</dbReference>
<dbReference type="UniPathway" id="UPA00395">
    <property type="reaction ID" value="UER00653"/>
</dbReference>
<evidence type="ECO:0000256" key="10">
    <source>
        <dbReference type="SAM" id="MobiDB-lite"/>
    </source>
</evidence>
<dbReference type="PANTHER" id="PTHR43668:SF2">
    <property type="entry name" value="ALLANTOINASE"/>
    <property type="match status" value="1"/>
</dbReference>
<evidence type="ECO:0000313" key="12">
    <source>
        <dbReference type="EMBL" id="ETN42593.1"/>
    </source>
</evidence>
<comment type="similarity">
    <text evidence="4">Belongs to the metallo-dependent hydrolases superfamily. Allantoinase family.</text>
</comment>
<gene>
    <name evidence="12" type="ORF">HMPREF1541_01750</name>
</gene>
<dbReference type="Proteomes" id="UP000030752">
    <property type="component" value="Unassembled WGS sequence"/>
</dbReference>
<dbReference type="STRING" id="1220924.W2S3I0"/>
<reference evidence="12 13" key="1">
    <citation type="submission" date="2013-03" db="EMBL/GenBank/DDBJ databases">
        <title>The Genome Sequence of Phialophora europaea CBS 101466.</title>
        <authorList>
            <consortium name="The Broad Institute Genomics Platform"/>
            <person name="Cuomo C."/>
            <person name="de Hoog S."/>
            <person name="Gorbushina A."/>
            <person name="Walker B."/>
            <person name="Young S.K."/>
            <person name="Zeng Q."/>
            <person name="Gargeya S."/>
            <person name="Fitzgerald M."/>
            <person name="Haas B."/>
            <person name="Abouelleil A."/>
            <person name="Allen A.W."/>
            <person name="Alvarado L."/>
            <person name="Arachchi H.M."/>
            <person name="Berlin A.M."/>
            <person name="Chapman S.B."/>
            <person name="Gainer-Dewar J."/>
            <person name="Goldberg J."/>
            <person name="Griggs A."/>
            <person name="Gujja S."/>
            <person name="Hansen M."/>
            <person name="Howarth C."/>
            <person name="Imamovic A."/>
            <person name="Ireland A."/>
            <person name="Larimer J."/>
            <person name="McCowan C."/>
            <person name="Murphy C."/>
            <person name="Pearson M."/>
            <person name="Poon T.W."/>
            <person name="Priest M."/>
            <person name="Roberts A."/>
            <person name="Saif S."/>
            <person name="Shea T."/>
            <person name="Sisk P."/>
            <person name="Sykes S."/>
            <person name="Wortman J."/>
            <person name="Nusbaum C."/>
            <person name="Birren B."/>
        </authorList>
    </citation>
    <scope>NUCLEOTIDE SEQUENCE [LARGE SCALE GENOMIC DNA]</scope>
    <source>
        <strain evidence="12 13">CBS 101466</strain>
    </source>
</reference>
<dbReference type="EC" id="3.5.2.5" evidence="6"/>
<dbReference type="InterPro" id="IPR011059">
    <property type="entry name" value="Metal-dep_hydrolase_composite"/>
</dbReference>
<evidence type="ECO:0000313" key="13">
    <source>
        <dbReference type="Proteomes" id="UP000030752"/>
    </source>
</evidence>
<name>W2S3I0_CYPE1</name>
<evidence type="ECO:0000256" key="9">
    <source>
        <dbReference type="ARBA" id="ARBA00022833"/>
    </source>
</evidence>
<dbReference type="InterPro" id="IPR006680">
    <property type="entry name" value="Amidohydro-rel"/>
</dbReference>
<dbReference type="GO" id="GO:0004038">
    <property type="term" value="F:allantoinase activity"/>
    <property type="evidence" value="ECO:0007669"/>
    <property type="project" value="UniProtKB-EC"/>
</dbReference>
<evidence type="ECO:0000256" key="5">
    <source>
        <dbReference type="ARBA" id="ARBA00011881"/>
    </source>
</evidence>
<dbReference type="GO" id="GO:0006145">
    <property type="term" value="P:purine nucleobase catabolic process"/>
    <property type="evidence" value="ECO:0007669"/>
    <property type="project" value="TreeGrafter"/>
</dbReference>
<dbReference type="NCBIfam" id="TIGR03178">
    <property type="entry name" value="allantoinase"/>
    <property type="match status" value="1"/>
</dbReference>
<comment type="catalytic activity">
    <reaction evidence="1">
        <text>(S)-allantoin + H2O = allantoate + H(+)</text>
        <dbReference type="Rhea" id="RHEA:17029"/>
        <dbReference type="ChEBI" id="CHEBI:15377"/>
        <dbReference type="ChEBI" id="CHEBI:15378"/>
        <dbReference type="ChEBI" id="CHEBI:15678"/>
        <dbReference type="ChEBI" id="CHEBI:17536"/>
        <dbReference type="EC" id="3.5.2.5"/>
    </reaction>
</comment>
<sequence length="544" mass="58482">MNSISNTQPGYPTPPRSPSNGSVDVGSPPAITVIASSRAVRSGRVSAATFVISNETGKILSTYDSVVPQSNFSPGTPYTDYSPHILLPGLVDAHVHLNEPGRTEWEGFYTGTQAAAFGGVTTVVDMPLNAIPPTTTVANLQEKIDAAQGKCWVDVGFYGGIIPGNEKQLKGLVQAGVRGFKGFMIDSGVEEFPAVSSDDIRKVFEELADEPTTVMFHAEMIPPITDSVGDDVQTSLPPLAPHGPLDVYNTFLESRPPAFETYAVEEILSLAPLAPNLPLHIVHLSAMEAIPLLREARARGVNITAETCPHYLSLAAEQIQKGDTRHKCCPPIRSQTNQDTLWDELVQHADEGVIRTVVSDHSPCTPDLKLLPTSVPGHVCASHNAVMPKGDDGDFFSAWGGISSVGLGLPILWTEMTRRGMTSEANFDTAITDLVRWCAKHTAVQVGLEKSKGALAVGFDADFCVFDESAEWTVEPSTMLFRNKCSPYQGRTMTGMVKKTILRGQVIFDRDATSETHGGFVGKACGGKLLLEPRKKTPTKGKST</sequence>
<accession>W2S3I0</accession>
<dbReference type="Pfam" id="PF01979">
    <property type="entry name" value="Amidohydro_1"/>
    <property type="match status" value="2"/>
</dbReference>
<dbReference type="RefSeq" id="XP_008714329.1">
    <property type="nucleotide sequence ID" value="XM_008716107.1"/>
</dbReference>
<dbReference type="AlphaFoldDB" id="W2S3I0"/>
<dbReference type="EMBL" id="KB822718">
    <property type="protein sequence ID" value="ETN42593.1"/>
    <property type="molecule type" value="Genomic_DNA"/>
</dbReference>
<comment type="cofactor">
    <cofactor evidence="2">
        <name>Zn(2+)</name>
        <dbReference type="ChEBI" id="CHEBI:29105"/>
    </cofactor>
</comment>
<dbReference type="SUPFAM" id="SSF51556">
    <property type="entry name" value="Metallo-dependent hydrolases"/>
    <property type="match status" value="1"/>
</dbReference>
<dbReference type="GeneID" id="19969089"/>
<feature type="compositionally biased region" description="Polar residues" evidence="10">
    <location>
        <begin position="1"/>
        <end position="10"/>
    </location>
</feature>
<keyword evidence="9" id="KW-0862">Zinc</keyword>
<dbReference type="eggNOG" id="KOG2584">
    <property type="taxonomic scope" value="Eukaryota"/>
</dbReference>
<dbReference type="InterPro" id="IPR050138">
    <property type="entry name" value="DHOase/Allantoinase_Hydrolase"/>
</dbReference>
<dbReference type="InterPro" id="IPR017593">
    <property type="entry name" value="Allantoinase"/>
</dbReference>
<dbReference type="GO" id="GO:0050897">
    <property type="term" value="F:cobalt ion binding"/>
    <property type="evidence" value="ECO:0007669"/>
    <property type="project" value="InterPro"/>
</dbReference>
<dbReference type="OrthoDB" id="10258955at2759"/>
<dbReference type="FunFam" id="3.20.20.140:FF:000032">
    <property type="entry name" value="Allantoinase Dal1"/>
    <property type="match status" value="1"/>
</dbReference>
<evidence type="ECO:0000256" key="7">
    <source>
        <dbReference type="ARBA" id="ARBA00022723"/>
    </source>
</evidence>
<evidence type="ECO:0000256" key="4">
    <source>
        <dbReference type="ARBA" id="ARBA00010368"/>
    </source>
</evidence>
<feature type="domain" description="Amidohydrolase-related" evidence="11">
    <location>
        <begin position="417"/>
        <end position="506"/>
    </location>
</feature>
<dbReference type="GO" id="GO:0005737">
    <property type="term" value="C:cytoplasm"/>
    <property type="evidence" value="ECO:0007669"/>
    <property type="project" value="TreeGrafter"/>
</dbReference>
<feature type="domain" description="Amidohydrolase-related" evidence="11">
    <location>
        <begin position="85"/>
        <end position="218"/>
    </location>
</feature>
<dbReference type="FunCoup" id="W2S3I0">
    <property type="interactions" value="1228"/>
</dbReference>
<keyword evidence="8" id="KW-0378">Hydrolase</keyword>
<dbReference type="HOGENOM" id="CLU_015572_4_0_1"/>
<dbReference type="Gene3D" id="3.20.20.140">
    <property type="entry name" value="Metal-dependent hydrolases"/>
    <property type="match status" value="1"/>
</dbReference>
<evidence type="ECO:0000256" key="1">
    <source>
        <dbReference type="ARBA" id="ARBA00001756"/>
    </source>
</evidence>
<comment type="pathway">
    <text evidence="3">Nitrogen metabolism; (S)-allantoin degradation; allantoate from (S)-allantoin: step 1/1.</text>
</comment>
<dbReference type="GO" id="GO:0009442">
    <property type="term" value="P:allantoin assimilation pathway"/>
    <property type="evidence" value="ECO:0007669"/>
    <property type="project" value="EnsemblFungi"/>
</dbReference>
<evidence type="ECO:0000256" key="6">
    <source>
        <dbReference type="ARBA" id="ARBA00012863"/>
    </source>
</evidence>
<dbReference type="InParanoid" id="W2S3I0"/>
<dbReference type="SUPFAM" id="SSF51338">
    <property type="entry name" value="Composite domain of metallo-dependent hydrolases"/>
    <property type="match status" value="1"/>
</dbReference>
<keyword evidence="7" id="KW-0479">Metal-binding</keyword>
<evidence type="ECO:0000256" key="2">
    <source>
        <dbReference type="ARBA" id="ARBA00001947"/>
    </source>
</evidence>
<dbReference type="PANTHER" id="PTHR43668">
    <property type="entry name" value="ALLANTOINASE"/>
    <property type="match status" value="1"/>
</dbReference>
<keyword evidence="13" id="KW-1185">Reference proteome</keyword>
<evidence type="ECO:0000256" key="8">
    <source>
        <dbReference type="ARBA" id="ARBA00022801"/>
    </source>
</evidence>
<dbReference type="InterPro" id="IPR032466">
    <property type="entry name" value="Metal_Hydrolase"/>
</dbReference>
<comment type="subunit">
    <text evidence="5">Homotetramer.</text>
</comment>
<evidence type="ECO:0000256" key="3">
    <source>
        <dbReference type="ARBA" id="ARBA00004968"/>
    </source>
</evidence>
<dbReference type="VEuPathDB" id="FungiDB:HMPREF1541_01750"/>
<proteinExistence type="inferred from homology"/>
<feature type="region of interest" description="Disordered" evidence="10">
    <location>
        <begin position="1"/>
        <end position="26"/>
    </location>
</feature>
<protein>
    <recommendedName>
        <fullName evidence="6">allantoinase</fullName>
        <ecNumber evidence="6">3.5.2.5</ecNumber>
    </recommendedName>
</protein>